<dbReference type="EMBL" id="BKCP01004960">
    <property type="protein sequence ID" value="GER35160.1"/>
    <property type="molecule type" value="Genomic_DNA"/>
</dbReference>
<evidence type="ECO:0000313" key="3">
    <source>
        <dbReference type="Proteomes" id="UP000325081"/>
    </source>
</evidence>
<organism evidence="2 3">
    <name type="scientific">Striga asiatica</name>
    <name type="common">Asiatic witchweed</name>
    <name type="synonym">Buchnera asiatica</name>
    <dbReference type="NCBI Taxonomy" id="4170"/>
    <lineage>
        <taxon>Eukaryota</taxon>
        <taxon>Viridiplantae</taxon>
        <taxon>Streptophyta</taxon>
        <taxon>Embryophyta</taxon>
        <taxon>Tracheophyta</taxon>
        <taxon>Spermatophyta</taxon>
        <taxon>Magnoliopsida</taxon>
        <taxon>eudicotyledons</taxon>
        <taxon>Gunneridae</taxon>
        <taxon>Pentapetalae</taxon>
        <taxon>asterids</taxon>
        <taxon>lamiids</taxon>
        <taxon>Lamiales</taxon>
        <taxon>Orobanchaceae</taxon>
        <taxon>Buchnereae</taxon>
        <taxon>Striga</taxon>
    </lineage>
</organism>
<name>A0A5A7PQS8_STRAF</name>
<comment type="caution">
    <text evidence="2">The sequence shown here is derived from an EMBL/GenBank/DDBJ whole genome shotgun (WGS) entry which is preliminary data.</text>
</comment>
<feature type="region of interest" description="Disordered" evidence="1">
    <location>
        <begin position="63"/>
        <end position="92"/>
    </location>
</feature>
<accession>A0A5A7PQS8</accession>
<proteinExistence type="predicted"/>
<gene>
    <name evidence="2" type="ORF">STAS_11423</name>
</gene>
<reference evidence="3" key="1">
    <citation type="journal article" date="2019" name="Curr. Biol.">
        <title>Genome Sequence of Striga asiatica Provides Insight into the Evolution of Plant Parasitism.</title>
        <authorList>
            <person name="Yoshida S."/>
            <person name="Kim S."/>
            <person name="Wafula E.K."/>
            <person name="Tanskanen J."/>
            <person name="Kim Y.M."/>
            <person name="Honaas L."/>
            <person name="Yang Z."/>
            <person name="Spallek T."/>
            <person name="Conn C.E."/>
            <person name="Ichihashi Y."/>
            <person name="Cheong K."/>
            <person name="Cui S."/>
            <person name="Der J.P."/>
            <person name="Gundlach H."/>
            <person name="Jiao Y."/>
            <person name="Hori C."/>
            <person name="Ishida J.K."/>
            <person name="Kasahara H."/>
            <person name="Kiba T."/>
            <person name="Kim M.S."/>
            <person name="Koo N."/>
            <person name="Laohavisit A."/>
            <person name="Lee Y.H."/>
            <person name="Lumba S."/>
            <person name="McCourt P."/>
            <person name="Mortimer J.C."/>
            <person name="Mutuku J.M."/>
            <person name="Nomura T."/>
            <person name="Sasaki-Sekimoto Y."/>
            <person name="Seto Y."/>
            <person name="Wang Y."/>
            <person name="Wakatake T."/>
            <person name="Sakakibara H."/>
            <person name="Demura T."/>
            <person name="Yamaguchi S."/>
            <person name="Yoneyama K."/>
            <person name="Manabe R.I."/>
            <person name="Nelson D.C."/>
            <person name="Schulman A.H."/>
            <person name="Timko M.P."/>
            <person name="dePamphilis C.W."/>
            <person name="Choi D."/>
            <person name="Shirasu K."/>
        </authorList>
    </citation>
    <scope>NUCLEOTIDE SEQUENCE [LARGE SCALE GENOMIC DNA]</scope>
    <source>
        <strain evidence="3">cv. UVA1</strain>
    </source>
</reference>
<protein>
    <submittedName>
        <fullName evidence="2">Calcium-dependent phosphotriesterase superfamily protein</fullName>
    </submittedName>
</protein>
<feature type="compositionally biased region" description="Gly residues" evidence="1">
    <location>
        <begin position="80"/>
        <end position="92"/>
    </location>
</feature>
<feature type="region of interest" description="Disordered" evidence="1">
    <location>
        <begin position="1"/>
        <end position="29"/>
    </location>
</feature>
<evidence type="ECO:0000256" key="1">
    <source>
        <dbReference type="SAM" id="MobiDB-lite"/>
    </source>
</evidence>
<keyword evidence="3" id="KW-1185">Reference proteome</keyword>
<evidence type="ECO:0000313" key="2">
    <source>
        <dbReference type="EMBL" id="GER35160.1"/>
    </source>
</evidence>
<sequence>MCLQGISRASDPSAKASVHTAHRESASTWPAEIRTAGSDATALLLAGGFSGWAQRLNPICERRSSIRSNPDPSRVSDMAGGSGRPLGGSAGGRAEGDYGIEGRIVPTAVAAAAAGRRRMQGEIRRVHGLYESAVAVGADDSAIGSEGNGYGALVAPIRRHRSHWSCCR</sequence>
<dbReference type="Proteomes" id="UP000325081">
    <property type="component" value="Unassembled WGS sequence"/>
</dbReference>
<dbReference type="AlphaFoldDB" id="A0A5A7PQS8"/>